<dbReference type="OrthoDB" id="10477659at2759"/>
<keyword evidence="1" id="KW-0378">Hydrolase</keyword>
<accession>A0A8J2H4V4</accession>
<sequence length="84" mass="9757">MRPGLFGNKLELKTNIATRRDSSKTDTLKVPFAKTTTYQRSFIVTGCNFWNSLPIEITSAATLEEFRNVCFRFLQRLEQVNEHE</sequence>
<evidence type="ECO:0000313" key="1">
    <source>
        <dbReference type="EMBL" id="CAG5071968.1"/>
    </source>
</evidence>
<keyword evidence="1" id="KW-0645">Protease</keyword>
<comment type="caution">
    <text evidence="1">The sequence shown here is derived from an EMBL/GenBank/DDBJ whole genome shotgun (WGS) entry which is preliminary data.</text>
</comment>
<dbReference type="GO" id="GO:0004177">
    <property type="term" value="F:aminopeptidase activity"/>
    <property type="evidence" value="ECO:0007669"/>
    <property type="project" value="UniProtKB-KW"/>
</dbReference>
<proteinExistence type="predicted"/>
<protein>
    <submittedName>
        <fullName evidence="1">Similar to APN2: Aminopeptidase N (Manduca sexta)</fullName>
    </submittedName>
</protein>
<gene>
    <name evidence="1" type="ORF">HICCMSTLAB_LOCUS117</name>
</gene>
<evidence type="ECO:0000313" key="2">
    <source>
        <dbReference type="Proteomes" id="UP000786811"/>
    </source>
</evidence>
<dbReference type="Proteomes" id="UP000786811">
    <property type="component" value="Unassembled WGS sequence"/>
</dbReference>
<keyword evidence="1" id="KW-0031">Aminopeptidase</keyword>
<organism evidence="1 2">
    <name type="scientific">Cotesia congregata</name>
    <name type="common">Parasitoid wasp</name>
    <name type="synonym">Apanteles congregatus</name>
    <dbReference type="NCBI Taxonomy" id="51543"/>
    <lineage>
        <taxon>Eukaryota</taxon>
        <taxon>Metazoa</taxon>
        <taxon>Ecdysozoa</taxon>
        <taxon>Arthropoda</taxon>
        <taxon>Hexapoda</taxon>
        <taxon>Insecta</taxon>
        <taxon>Pterygota</taxon>
        <taxon>Neoptera</taxon>
        <taxon>Endopterygota</taxon>
        <taxon>Hymenoptera</taxon>
        <taxon>Apocrita</taxon>
        <taxon>Ichneumonoidea</taxon>
        <taxon>Braconidae</taxon>
        <taxon>Microgastrinae</taxon>
        <taxon>Cotesia</taxon>
    </lineage>
</organism>
<dbReference type="AlphaFoldDB" id="A0A8J2H4V4"/>
<keyword evidence="2" id="KW-1185">Reference proteome</keyword>
<name>A0A8J2H4V4_COTCN</name>
<dbReference type="EMBL" id="CAJNRD030000694">
    <property type="protein sequence ID" value="CAG5071968.1"/>
    <property type="molecule type" value="Genomic_DNA"/>
</dbReference>
<reference evidence="1" key="1">
    <citation type="submission" date="2021-04" db="EMBL/GenBank/DDBJ databases">
        <authorList>
            <person name="Chebbi M.A.C M."/>
        </authorList>
    </citation>
    <scope>NUCLEOTIDE SEQUENCE</scope>
</reference>